<dbReference type="AlphaFoldDB" id="A0A6J6Y8V8"/>
<dbReference type="EMBL" id="CAFAAJ010000071">
    <property type="protein sequence ID" value="CAB4805862.1"/>
    <property type="molecule type" value="Genomic_DNA"/>
</dbReference>
<evidence type="ECO:0000313" key="1">
    <source>
        <dbReference type="EMBL" id="CAB4805862.1"/>
    </source>
</evidence>
<sequence>MLRKLVAVGTSRLLVMFAAMAAAAPRIGSPSAGATAAGAAVTGAAAAGAAAGGATGAGALAAKGAGAAGATGSTSVWKNARQASLTELGSARYWARSSSTSQAFAPNCSGSMATL</sequence>
<gene>
    <name evidence="1" type="ORF">UFOPK3001_01246</name>
</gene>
<reference evidence="1" key="1">
    <citation type="submission" date="2020-05" db="EMBL/GenBank/DDBJ databases">
        <authorList>
            <person name="Chiriac C."/>
            <person name="Salcher M."/>
            <person name="Ghai R."/>
            <person name="Kavagutti S V."/>
        </authorList>
    </citation>
    <scope>NUCLEOTIDE SEQUENCE</scope>
</reference>
<organism evidence="1">
    <name type="scientific">freshwater metagenome</name>
    <dbReference type="NCBI Taxonomy" id="449393"/>
    <lineage>
        <taxon>unclassified sequences</taxon>
        <taxon>metagenomes</taxon>
        <taxon>ecological metagenomes</taxon>
    </lineage>
</organism>
<name>A0A6J6Y8V8_9ZZZZ</name>
<protein>
    <submittedName>
        <fullName evidence="1">Unannotated protein</fullName>
    </submittedName>
</protein>
<proteinExistence type="predicted"/>
<accession>A0A6J6Y8V8</accession>